<proteinExistence type="predicted"/>
<reference evidence="2" key="1">
    <citation type="submission" date="2017-09" db="EMBL/GenBank/DDBJ databases">
        <authorList>
            <person name="Varghese N."/>
            <person name="Submissions S."/>
        </authorList>
    </citation>
    <scope>NUCLEOTIDE SEQUENCE [LARGE SCALE GENOMIC DNA]</scope>
    <source>
        <strain evidence="2">CGMCC 1.12803</strain>
    </source>
</reference>
<organism evidence="1 2">
    <name type="scientific">Pedobacter xixiisoli</name>
    <dbReference type="NCBI Taxonomy" id="1476464"/>
    <lineage>
        <taxon>Bacteria</taxon>
        <taxon>Pseudomonadati</taxon>
        <taxon>Bacteroidota</taxon>
        <taxon>Sphingobacteriia</taxon>
        <taxon>Sphingobacteriales</taxon>
        <taxon>Sphingobacteriaceae</taxon>
        <taxon>Pedobacter</taxon>
    </lineage>
</organism>
<sequence length="284" mass="31447">MLIIGKTAHSQLNPMGSIYYQNQYLANPAMAGVKSNWELNAAYKSQWSAIDGAPNMQMLSATYGSESKKAGFGLLFFNDKAGVVKTMSIKATYAYHLTLNGNNSFIDFGLSAGMLDEWVNRGEVVGDISDVSLSNFNDRKLSLDADFGLAFRNKGLTLQGTLPNLRRYLKKEIERNLVDRSLYMAALSYKFANEDRSLTTIEPKIAFRGVDNYKNIVDVGVNFEFSGDKLMLSSVYHTSGSITFGAGTTYKKQLAILCQYTTNTNDLSSYANGEAEIAVRYSFK</sequence>
<dbReference type="Pfam" id="PF11751">
    <property type="entry name" value="PorP_SprF"/>
    <property type="match status" value="1"/>
</dbReference>
<keyword evidence="2" id="KW-1185">Reference proteome</keyword>
<dbReference type="AlphaFoldDB" id="A0A286A7U9"/>
<gene>
    <name evidence="1" type="ORF">SAMN06297358_2765</name>
</gene>
<protein>
    <submittedName>
        <fullName evidence="1">Type IX secretion system membrane protein, PorP/SprF family</fullName>
    </submittedName>
</protein>
<dbReference type="InterPro" id="IPR019861">
    <property type="entry name" value="PorP/SprF_Bacteroidetes"/>
</dbReference>
<dbReference type="NCBIfam" id="TIGR03519">
    <property type="entry name" value="T9SS_PorP_fam"/>
    <property type="match status" value="1"/>
</dbReference>
<evidence type="ECO:0000313" key="1">
    <source>
        <dbReference type="EMBL" id="SOD17980.1"/>
    </source>
</evidence>
<dbReference type="Proteomes" id="UP000219281">
    <property type="component" value="Unassembled WGS sequence"/>
</dbReference>
<accession>A0A286A7U9</accession>
<evidence type="ECO:0000313" key="2">
    <source>
        <dbReference type="Proteomes" id="UP000219281"/>
    </source>
</evidence>
<dbReference type="EMBL" id="OCMT01000003">
    <property type="protein sequence ID" value="SOD17980.1"/>
    <property type="molecule type" value="Genomic_DNA"/>
</dbReference>
<name>A0A286A7U9_9SPHI</name>